<dbReference type="Proteomes" id="UP000286045">
    <property type="component" value="Unassembled WGS sequence"/>
</dbReference>
<comment type="caution">
    <text evidence="2">The sequence shown here is derived from an EMBL/GenBank/DDBJ whole genome shotgun (WGS) entry which is preliminary data.</text>
</comment>
<accession>A0A439DEY0</accession>
<dbReference type="AlphaFoldDB" id="A0A439DEY0"/>
<dbReference type="Pfam" id="PF01266">
    <property type="entry name" value="DAO"/>
    <property type="match status" value="1"/>
</dbReference>
<dbReference type="PANTHER" id="PTHR13847:SF284">
    <property type="entry name" value="FAD DEPENDENT OXIDOREDUCTASE DOMAIN-CONTAINING PROTEIN"/>
    <property type="match status" value="1"/>
</dbReference>
<evidence type="ECO:0000313" key="2">
    <source>
        <dbReference type="EMBL" id="RWA12953.1"/>
    </source>
</evidence>
<proteinExistence type="predicted"/>
<sequence>MEERAAIPVTLPRANPTQSYWQLDVDDIADLCSTESLPDRADTVIIGSGITGAAVAFNLLSNGARDLVMIEARQACSGATGRNGGHTKAASYISFLHHQHEHGTEMAARIARLELANIRAVHAFAKEHGIDCDSNPCTTTDVVYDVKQWVMAQKAVKAMQDAMPGDDASAYTFYSAEEVRDKFYCGKGGDEGIFGGISYEAGSLNAYKFVIGVLKLCLEKDLNLQTNTPVTSVTRLPGGEYQVTTTRGTITARRVVMATNGYTARLLKRFQGIIVPLRGHVTAQRPGLNMPKSGLPSTYSFFYEKGYDYMIPRPPGSKFEGDIVIGGRLSSAVFDGLNEYGTTDDTAADEDTMRELGNTLPRYFGDSWGDDHPDGRIRNQWTGIMGYGPDGLPFVGEMPGEKDLWVSASFQGHGMVLCWMSAKALVEMMEDRDGEELRGWFPDVFRISEPRFGLTFKGRMHTRGDPSSE</sequence>
<dbReference type="InterPro" id="IPR006076">
    <property type="entry name" value="FAD-dep_OxRdtase"/>
</dbReference>
<evidence type="ECO:0000259" key="1">
    <source>
        <dbReference type="Pfam" id="PF01266"/>
    </source>
</evidence>
<dbReference type="GO" id="GO:0005737">
    <property type="term" value="C:cytoplasm"/>
    <property type="evidence" value="ECO:0007669"/>
    <property type="project" value="TreeGrafter"/>
</dbReference>
<dbReference type="Gene3D" id="3.50.50.60">
    <property type="entry name" value="FAD/NAD(P)-binding domain"/>
    <property type="match status" value="1"/>
</dbReference>
<dbReference type="SUPFAM" id="SSF51905">
    <property type="entry name" value="FAD/NAD(P)-binding domain"/>
    <property type="match status" value="1"/>
</dbReference>
<feature type="domain" description="FAD dependent oxidoreductase" evidence="1">
    <location>
        <begin position="42"/>
        <end position="428"/>
    </location>
</feature>
<keyword evidence="3" id="KW-1185">Reference proteome</keyword>
<dbReference type="Gene3D" id="3.30.9.10">
    <property type="entry name" value="D-Amino Acid Oxidase, subunit A, domain 2"/>
    <property type="match status" value="1"/>
</dbReference>
<dbReference type="EMBL" id="RYZI01000038">
    <property type="protein sequence ID" value="RWA12953.1"/>
    <property type="molecule type" value="Genomic_DNA"/>
</dbReference>
<reference evidence="2 3" key="1">
    <citation type="submission" date="2018-12" db="EMBL/GenBank/DDBJ databases">
        <title>Draft genome sequence of Xylaria grammica IHI A82.</title>
        <authorList>
            <person name="Buettner E."/>
            <person name="Kellner H."/>
        </authorList>
    </citation>
    <scope>NUCLEOTIDE SEQUENCE [LARGE SCALE GENOMIC DNA]</scope>
    <source>
        <strain evidence="2 3">IHI A82</strain>
    </source>
</reference>
<organism evidence="2 3">
    <name type="scientific">Xylaria grammica</name>
    <dbReference type="NCBI Taxonomy" id="363999"/>
    <lineage>
        <taxon>Eukaryota</taxon>
        <taxon>Fungi</taxon>
        <taxon>Dikarya</taxon>
        <taxon>Ascomycota</taxon>
        <taxon>Pezizomycotina</taxon>
        <taxon>Sordariomycetes</taxon>
        <taxon>Xylariomycetidae</taxon>
        <taxon>Xylariales</taxon>
        <taxon>Xylariaceae</taxon>
        <taxon>Xylaria</taxon>
    </lineage>
</organism>
<protein>
    <recommendedName>
        <fullName evidence="1">FAD dependent oxidoreductase domain-containing protein</fullName>
    </recommendedName>
</protein>
<name>A0A439DEY0_9PEZI</name>
<evidence type="ECO:0000313" key="3">
    <source>
        <dbReference type="Proteomes" id="UP000286045"/>
    </source>
</evidence>
<gene>
    <name evidence="2" type="ORF">EKO27_g2162</name>
</gene>
<dbReference type="STRING" id="363999.A0A439DEY0"/>
<dbReference type="PANTHER" id="PTHR13847">
    <property type="entry name" value="SARCOSINE DEHYDROGENASE-RELATED"/>
    <property type="match status" value="1"/>
</dbReference>
<dbReference type="InterPro" id="IPR036188">
    <property type="entry name" value="FAD/NAD-bd_sf"/>
</dbReference>